<dbReference type="Gene3D" id="3.40.50.300">
    <property type="entry name" value="P-loop containing nucleotide triphosphate hydrolases"/>
    <property type="match status" value="1"/>
</dbReference>
<dbReference type="AlphaFoldDB" id="A0A0E0M595"/>
<feature type="compositionally biased region" description="Polar residues" evidence="1">
    <location>
        <begin position="523"/>
        <end position="542"/>
    </location>
</feature>
<dbReference type="eggNOG" id="KOG4658">
    <property type="taxonomic scope" value="Eukaryota"/>
</dbReference>
<evidence type="ECO:0008006" key="4">
    <source>
        <dbReference type="Google" id="ProtNLM"/>
    </source>
</evidence>
<sequence>MKNKEDTSDLVNDSVASSFDTPLKRVVAVSSSSGRSIAALVIFTAIRTSTPSSFALVDIFHQDRTCSEEKVKRLEQLLLRVHMVIEEADGRYITNSCMLAHLKRIVAAMYSGYHVLDTIKYLKNKEGTNDLVNNSLSFATPLKRSRATTVCTTRKRIFSTELRSAQENLETVIGNINQFVILLSGCDRMSRKPYDTYLYIDNFMFGRHVEKQHLINLLLENNIPGPPAVIPIIGGRKVGKKTLVAHVCNDERICSHFSLIFHISGANLSRVTENRSISGRTLVIVEFISDVDDNKWRTFYSSVANLNRGNKVIILTKIQKLVRFGTVKPITVDTLVYEEYRYLFKTLSFGSANPMDHPQLVPMVEEFAMLLQGRFIQANILADVLRKNLNVHFWLCALKGVQITVKKYLSMNGIHPHEHFDQGHPVHLTDYVLYPADTTANAPNNDLPKLIFGDLLTGHIFPPKGNFNLVSWESRIPPYTSFVHMALFCPSHAEDKPESHLSGRKRPREDCSKVQPHNPFAYFSQNQATGSRKTKQSRNPSPWKNFKLNRTCSEEKVKRLEQLLLRVHMVVEEADGRYITNSCMLVHLKMVVAAMYSGYHVLDTIKYMKNKEDTSDLVNDSVALSFDTPLKRSRTTICTARERIFSSELQGALEKLESVVGDMNEFVILLAGCERISHKPYDTYLYIDNFMFGRHVEKQHLMNFLLENNIPGPPAVLPIIGGRGVGKRTLVAHVCNDERVSSQFYFILHINGANLGQITENGNLSARTLVIVEFFSDVADNDWKTFYSHVTNLSRGNKVIILTKIEKLERFGTVKPITLNRLVYDEYRYLFKTLAFGSTNPVDHPQLIPIVEEFAKLLEGRLIPSNILADVLRENLNVQITAKKNMTMSGTHPHRLFDQGHPAHLTGYILSPPAIITPNVPKNDLPQLRFGDLLTGHIFPPKVNFMGVEDTAIHFICSHGSLLSKSFSRSTRITLVRDEASEAIFLVL</sequence>
<feature type="region of interest" description="Disordered" evidence="1">
    <location>
        <begin position="496"/>
        <end position="544"/>
    </location>
</feature>
<dbReference type="InterPro" id="IPR027417">
    <property type="entry name" value="P-loop_NTPase"/>
</dbReference>
<dbReference type="HOGENOM" id="CLU_001090_1_1_1"/>
<evidence type="ECO:0000313" key="2">
    <source>
        <dbReference type="EnsemblPlants" id="OPUNC10G01290.1"/>
    </source>
</evidence>
<organism evidence="2">
    <name type="scientific">Oryza punctata</name>
    <name type="common">Red rice</name>
    <dbReference type="NCBI Taxonomy" id="4537"/>
    <lineage>
        <taxon>Eukaryota</taxon>
        <taxon>Viridiplantae</taxon>
        <taxon>Streptophyta</taxon>
        <taxon>Embryophyta</taxon>
        <taxon>Tracheophyta</taxon>
        <taxon>Spermatophyta</taxon>
        <taxon>Magnoliopsida</taxon>
        <taxon>Liliopsida</taxon>
        <taxon>Poales</taxon>
        <taxon>Poaceae</taxon>
        <taxon>BOP clade</taxon>
        <taxon>Oryzoideae</taxon>
        <taxon>Oryzeae</taxon>
        <taxon>Oryzinae</taxon>
        <taxon>Oryza</taxon>
    </lineage>
</organism>
<dbReference type="STRING" id="4537.A0A0E0M595"/>
<protein>
    <recommendedName>
        <fullName evidence="4">Rx N-terminal domain-containing protein</fullName>
    </recommendedName>
</protein>
<keyword evidence="3" id="KW-1185">Reference proteome</keyword>
<reference evidence="2" key="2">
    <citation type="submission" date="2018-05" db="EMBL/GenBank/DDBJ databases">
        <title>OpunRS2 (Oryza punctata Reference Sequence Version 2).</title>
        <authorList>
            <person name="Zhang J."/>
            <person name="Kudrna D."/>
            <person name="Lee S."/>
            <person name="Talag J."/>
            <person name="Welchert J."/>
            <person name="Wing R.A."/>
        </authorList>
    </citation>
    <scope>NUCLEOTIDE SEQUENCE [LARGE SCALE GENOMIC DNA]</scope>
</reference>
<evidence type="ECO:0000256" key="1">
    <source>
        <dbReference type="SAM" id="MobiDB-lite"/>
    </source>
</evidence>
<accession>A0A0E0M595</accession>
<dbReference type="SUPFAM" id="SSF52540">
    <property type="entry name" value="P-loop containing nucleoside triphosphate hydrolases"/>
    <property type="match status" value="2"/>
</dbReference>
<dbReference type="OMA" id="TICTARE"/>
<evidence type="ECO:0000313" key="3">
    <source>
        <dbReference type="Proteomes" id="UP000026962"/>
    </source>
</evidence>
<proteinExistence type="predicted"/>
<feature type="compositionally biased region" description="Basic and acidic residues" evidence="1">
    <location>
        <begin position="496"/>
        <end position="512"/>
    </location>
</feature>
<dbReference type="EnsemblPlants" id="OPUNC10G01290.1">
    <property type="protein sequence ID" value="OPUNC10G01290.1"/>
    <property type="gene ID" value="OPUNC10G01290"/>
</dbReference>
<reference evidence="2" key="1">
    <citation type="submission" date="2015-04" db="UniProtKB">
        <authorList>
            <consortium name="EnsemblPlants"/>
        </authorList>
    </citation>
    <scope>IDENTIFICATION</scope>
</reference>
<dbReference type="Proteomes" id="UP000026962">
    <property type="component" value="Chromosome 10"/>
</dbReference>
<name>A0A0E0M595_ORYPU</name>
<dbReference type="Gramene" id="OPUNC10G01290.1">
    <property type="protein sequence ID" value="OPUNC10G01290.1"/>
    <property type="gene ID" value="OPUNC10G01290"/>
</dbReference>
<dbReference type="PANTHER" id="PTHR33377:SF46">
    <property type="entry name" value="OS10G0134033 PROTEIN"/>
    <property type="match status" value="1"/>
</dbReference>
<dbReference type="PANTHER" id="PTHR33377">
    <property type="entry name" value="OS10G0134700 PROTEIN-RELATED"/>
    <property type="match status" value="1"/>
</dbReference>